<dbReference type="Gene3D" id="1.10.439.10">
    <property type="entry name" value="Penicillin Amidohydrolase, domain 1"/>
    <property type="match status" value="1"/>
</dbReference>
<dbReference type="RefSeq" id="WP_290109867.1">
    <property type="nucleotide sequence ID" value="NZ_JAUEPL010000003.1"/>
</dbReference>
<protein>
    <submittedName>
        <fullName evidence="5">Penicillin acylase family protein</fullName>
        <ecNumber evidence="5">3.5.1.-</ecNumber>
    </submittedName>
</protein>
<dbReference type="EC" id="3.5.1.-" evidence="5"/>
<dbReference type="PIRSF" id="PIRSF001227">
    <property type="entry name" value="Pen_acylase"/>
    <property type="match status" value="1"/>
</dbReference>
<proteinExistence type="inferred from homology"/>
<dbReference type="Pfam" id="PF01804">
    <property type="entry name" value="Penicil_amidase"/>
    <property type="match status" value="1"/>
</dbReference>
<dbReference type="SUPFAM" id="SSF56235">
    <property type="entry name" value="N-terminal nucleophile aminohydrolases (Ntn hydrolases)"/>
    <property type="match status" value="1"/>
</dbReference>
<evidence type="ECO:0000313" key="5">
    <source>
        <dbReference type="EMBL" id="MDN3293041.1"/>
    </source>
</evidence>
<dbReference type="Gene3D" id="3.60.20.10">
    <property type="entry name" value="Glutamine Phosphoribosylpyrophosphate, subunit 1, domain 1"/>
    <property type="match status" value="2"/>
</dbReference>
<feature type="region of interest" description="Disordered" evidence="4">
    <location>
        <begin position="240"/>
        <end position="319"/>
    </location>
</feature>
<evidence type="ECO:0000256" key="1">
    <source>
        <dbReference type="ARBA" id="ARBA00006586"/>
    </source>
</evidence>
<sequence>MPANTTAASTKKKGRRARLLVIALVLALVAGVGYGAYWSVSTVRAPFPQTTGNLKLDGLSGPVDVKRDDYGVPQIYASTDEDLFRAQGYVQAQDRFWEMDVRRHMTAGRLSEMFGKEQLDTDAFLRTLGWHRVAQEEYDKHLSADTKKYLQAYADGVNAYLKGKEGRDISVEYAALAFSNDYTIEPWTPVDSVAWLKAMAWDLRGNMQEEIDRSLMTSRLSEKQIKDLYPRYPYDLHRPIVDRGGIDTSTGKFDPSATGMGSGSGEGAGTDSGAGTGTGFQGSESGQGGAGASGQGGTGPGGSDTAQGAAQGLQSQLSSLSASLERIPAPLGPNGNGIGSNSWVISGKYTTTGKPLLANDPHLAPQLPSVWYQMGLHCRSVSDKCRYDVAGYTFAGMPGVIIGHNQDIAWGFTNLGADVSDLYLEKVTDSGYQYDGKELPFATREEVIKIAGGGSRTITVRTTNNGPLVSDRSNELEKVGEEAPVDNLAPDRGDGYAVALRWTALDPGKSMDAVFKLNRAKDFKQFRAAARDFDVPSQNLIYADAKGATGNIGYQAPGRIPVRQKGHDGTMPAPGWDSKYTWKKTFVPFDELPYEENPERGYIVTANQAVIDADSYPHLLTEDWGYGSRSQRINDLIESKTKDGAKVSTEDMRAMQMDNSSEIAKLLTPYLLKIDISDPHVREAQKLLEGWDYTQEADSGAAAYFNGVWRNVLKLAFGDKLPKELRVKGECLNVRPADSTGPVDEQNRLVRECGQRDADTAQPDGGDRWYEVVRRILKDEKNEWWTSASSRTHPGTATRDELLKRAMEDARWELTSKLGKDVSSWSWGRLHQLTLKNQTLGTEGPGFLQSLLNRGPWNLSGGEAAVNATGWNAAGGYGVMWVPSMRMVVTVGDWDKSRWINLTGASGHAYSSHYTDQTEKWAKGELLDWPYGKQAVDAKTVDTLVLTP</sequence>
<dbReference type="EMBL" id="JAUEPL010000003">
    <property type="protein sequence ID" value="MDN3293041.1"/>
    <property type="molecule type" value="Genomic_DNA"/>
</dbReference>
<accession>A0ABT7Z0Q1</accession>
<dbReference type="GO" id="GO:0016787">
    <property type="term" value="F:hydrolase activity"/>
    <property type="evidence" value="ECO:0007669"/>
    <property type="project" value="UniProtKB-KW"/>
</dbReference>
<evidence type="ECO:0000256" key="4">
    <source>
        <dbReference type="SAM" id="MobiDB-lite"/>
    </source>
</evidence>
<name>A0ABT7Z0Q1_9ACTN</name>
<feature type="compositionally biased region" description="Gly residues" evidence="4">
    <location>
        <begin position="260"/>
        <end position="302"/>
    </location>
</feature>
<dbReference type="InterPro" id="IPR029055">
    <property type="entry name" value="Ntn_hydrolases_N"/>
</dbReference>
<dbReference type="PANTHER" id="PTHR34218:SF4">
    <property type="entry name" value="ACYL-HOMOSERINE LACTONE ACYLASE QUIP"/>
    <property type="match status" value="1"/>
</dbReference>
<dbReference type="InterPro" id="IPR043146">
    <property type="entry name" value="Penicillin_amidase_N_B-knob"/>
</dbReference>
<organism evidence="5 6">
    <name type="scientific">Streptomyces ficellus</name>
    <dbReference type="NCBI Taxonomy" id="1977088"/>
    <lineage>
        <taxon>Bacteria</taxon>
        <taxon>Bacillati</taxon>
        <taxon>Actinomycetota</taxon>
        <taxon>Actinomycetes</taxon>
        <taxon>Kitasatosporales</taxon>
        <taxon>Streptomycetaceae</taxon>
        <taxon>Streptomyces</taxon>
    </lineage>
</organism>
<keyword evidence="2 5" id="KW-0378">Hydrolase</keyword>
<evidence type="ECO:0000313" key="6">
    <source>
        <dbReference type="Proteomes" id="UP001174050"/>
    </source>
</evidence>
<dbReference type="InterPro" id="IPR002692">
    <property type="entry name" value="S45"/>
</dbReference>
<comment type="caution">
    <text evidence="5">The sequence shown here is derived from an EMBL/GenBank/DDBJ whole genome shotgun (WGS) entry which is preliminary data.</text>
</comment>
<dbReference type="PANTHER" id="PTHR34218">
    <property type="entry name" value="PEPTIDASE S45 PENICILLIN AMIDASE"/>
    <property type="match status" value="1"/>
</dbReference>
<feature type="compositionally biased region" description="Low complexity" evidence="4">
    <location>
        <begin position="303"/>
        <end position="319"/>
    </location>
</feature>
<keyword evidence="3" id="KW-0865">Zymogen</keyword>
<dbReference type="InterPro" id="IPR014395">
    <property type="entry name" value="Pen/GL7ACA/AHL_acylase"/>
</dbReference>
<dbReference type="Gene3D" id="2.30.120.10">
    <property type="match status" value="1"/>
</dbReference>
<evidence type="ECO:0000256" key="3">
    <source>
        <dbReference type="ARBA" id="ARBA00023145"/>
    </source>
</evidence>
<dbReference type="Proteomes" id="UP001174050">
    <property type="component" value="Unassembled WGS sequence"/>
</dbReference>
<reference evidence="5" key="1">
    <citation type="submission" date="2023-06" db="EMBL/GenBank/DDBJ databases">
        <title>WGS-Sequencing of Streptomyces ficellus isolate 21 collected from sand in Gara Djebilet Iron Mine in Algeria.</title>
        <authorList>
            <person name="Zegers G.P."/>
            <person name="Gomez A."/>
            <person name="Gueddou A."/>
            <person name="Zahara A.F."/>
            <person name="Worth M."/>
            <person name="Sevigny J.L."/>
            <person name="Tisa L."/>
        </authorList>
    </citation>
    <scope>NUCLEOTIDE SEQUENCE</scope>
    <source>
        <strain evidence="5">AS11</strain>
    </source>
</reference>
<evidence type="ECO:0000256" key="2">
    <source>
        <dbReference type="ARBA" id="ARBA00022801"/>
    </source>
</evidence>
<dbReference type="CDD" id="cd03747">
    <property type="entry name" value="Ntn_PGA_like"/>
    <property type="match status" value="1"/>
</dbReference>
<gene>
    <name evidence="5" type="ORF">QWM81_03050</name>
</gene>
<keyword evidence="6" id="KW-1185">Reference proteome</keyword>
<dbReference type="InterPro" id="IPR023343">
    <property type="entry name" value="Penicillin_amidase_dom1"/>
</dbReference>
<comment type="similarity">
    <text evidence="1">Belongs to the peptidase S45 family.</text>
</comment>